<dbReference type="OrthoDB" id="9898733at2"/>
<evidence type="ECO:0000256" key="1">
    <source>
        <dbReference type="SAM" id="Phobius"/>
    </source>
</evidence>
<comment type="caution">
    <text evidence="2">The sequence shown here is derived from an EMBL/GenBank/DDBJ whole genome shotgun (WGS) entry which is preliminary data.</text>
</comment>
<dbReference type="EMBL" id="SJPP01000001">
    <property type="protein sequence ID" value="TWU14759.1"/>
    <property type="molecule type" value="Genomic_DNA"/>
</dbReference>
<name>A0A5C6BVR0_9PLAN</name>
<keyword evidence="1" id="KW-1133">Transmembrane helix</keyword>
<keyword evidence="3" id="KW-1185">Reference proteome</keyword>
<keyword evidence="1" id="KW-0472">Membrane</keyword>
<proteinExistence type="predicted"/>
<dbReference type="RefSeq" id="WP_146372032.1">
    <property type="nucleotide sequence ID" value="NZ_SJPP01000001.1"/>
</dbReference>
<keyword evidence="1" id="KW-0812">Transmembrane</keyword>
<evidence type="ECO:0000313" key="3">
    <source>
        <dbReference type="Proteomes" id="UP000320735"/>
    </source>
</evidence>
<dbReference type="AlphaFoldDB" id="A0A5C6BVR0"/>
<organism evidence="2 3">
    <name type="scientific">Symmachiella macrocystis</name>
    <dbReference type="NCBI Taxonomy" id="2527985"/>
    <lineage>
        <taxon>Bacteria</taxon>
        <taxon>Pseudomonadati</taxon>
        <taxon>Planctomycetota</taxon>
        <taxon>Planctomycetia</taxon>
        <taxon>Planctomycetales</taxon>
        <taxon>Planctomycetaceae</taxon>
        <taxon>Symmachiella</taxon>
    </lineage>
</organism>
<feature type="transmembrane region" description="Helical" evidence="1">
    <location>
        <begin position="12"/>
        <end position="32"/>
    </location>
</feature>
<accession>A0A5C6BVR0</accession>
<evidence type="ECO:0000313" key="2">
    <source>
        <dbReference type="EMBL" id="TWU14759.1"/>
    </source>
</evidence>
<gene>
    <name evidence="2" type="ORF">CA54_36280</name>
</gene>
<protein>
    <submittedName>
        <fullName evidence="2">Uncharacterized protein</fullName>
    </submittedName>
</protein>
<reference evidence="2 3" key="1">
    <citation type="submission" date="2019-02" db="EMBL/GenBank/DDBJ databases">
        <title>Deep-cultivation of Planctomycetes and their phenomic and genomic characterization uncovers novel biology.</title>
        <authorList>
            <person name="Wiegand S."/>
            <person name="Jogler M."/>
            <person name="Boedeker C."/>
            <person name="Pinto D."/>
            <person name="Vollmers J."/>
            <person name="Rivas-Marin E."/>
            <person name="Kohn T."/>
            <person name="Peeters S.H."/>
            <person name="Heuer A."/>
            <person name="Rast P."/>
            <person name="Oberbeckmann S."/>
            <person name="Bunk B."/>
            <person name="Jeske O."/>
            <person name="Meyerdierks A."/>
            <person name="Storesund J.E."/>
            <person name="Kallscheuer N."/>
            <person name="Luecker S."/>
            <person name="Lage O.M."/>
            <person name="Pohl T."/>
            <person name="Merkel B.J."/>
            <person name="Hornburger P."/>
            <person name="Mueller R.-W."/>
            <person name="Bruemmer F."/>
            <person name="Labrenz M."/>
            <person name="Spormann A.M."/>
            <person name="Op Den Camp H."/>
            <person name="Overmann J."/>
            <person name="Amann R."/>
            <person name="Jetten M.S.M."/>
            <person name="Mascher T."/>
            <person name="Medema M.H."/>
            <person name="Devos D.P."/>
            <person name="Kaster A.-K."/>
            <person name="Ovreas L."/>
            <person name="Rohde M."/>
            <person name="Galperin M.Y."/>
            <person name="Jogler C."/>
        </authorList>
    </citation>
    <scope>NUCLEOTIDE SEQUENCE [LARGE SCALE GENOMIC DNA]</scope>
    <source>
        <strain evidence="2 3">CA54</strain>
    </source>
</reference>
<dbReference type="Proteomes" id="UP000320735">
    <property type="component" value="Unassembled WGS sequence"/>
</dbReference>
<sequence>MKRQRQLRSSKLYRVAAYVSVGAVVTGLWFAIFSGGSYIELSASEVHEFEEWWSWEVVEQSRDHIRFKAVDLTIPFDEITKVSGDVSFLLKDGVHIETVETMASLLPDGTILLDVKGNNFEKADELHVNVWCECLRRGVFGRGAYSNSWRSDLEMSNGKVVP</sequence>